<proteinExistence type="predicted"/>
<dbReference type="Proteomes" id="UP000075502">
    <property type="component" value="Unassembled WGS sequence"/>
</dbReference>
<dbReference type="AlphaFoldDB" id="A0A150THU6"/>
<dbReference type="EMBL" id="JEME01002445">
    <property type="protein sequence ID" value="KYG04265.1"/>
    <property type="molecule type" value="Genomic_DNA"/>
</dbReference>
<reference evidence="1 2" key="1">
    <citation type="submission" date="2014-02" db="EMBL/GenBank/DDBJ databases">
        <title>The small core and large imbalanced accessory genome model reveals a collaborative survival strategy of Sorangium cellulosum strains in nature.</title>
        <authorList>
            <person name="Han K."/>
            <person name="Peng R."/>
            <person name="Blom J."/>
            <person name="Li Y.-Z."/>
        </authorList>
    </citation>
    <scope>NUCLEOTIDE SEQUENCE [LARGE SCALE GENOMIC DNA]</scope>
    <source>
        <strain evidence="1 2">So0007-03</strain>
    </source>
</reference>
<sequence>MKQPDIEELPEYEELFQKLVEAMPLEKRLAGLTLEQRLAGLTPEQVILLLPVEVLRMLSEEHLQSLPADVQETVKQRLRGTAQ</sequence>
<evidence type="ECO:0000313" key="2">
    <source>
        <dbReference type="Proteomes" id="UP000075502"/>
    </source>
</evidence>
<comment type="caution">
    <text evidence="1">The sequence shown here is derived from an EMBL/GenBank/DDBJ whole genome shotgun (WGS) entry which is preliminary data.</text>
</comment>
<gene>
    <name evidence="1" type="ORF">BE21_47740</name>
</gene>
<evidence type="ECO:0000313" key="1">
    <source>
        <dbReference type="EMBL" id="KYG04265.1"/>
    </source>
</evidence>
<protein>
    <submittedName>
        <fullName evidence="1">Uncharacterized protein</fullName>
    </submittedName>
</protein>
<organism evidence="1 2">
    <name type="scientific">Sorangium cellulosum</name>
    <name type="common">Polyangium cellulosum</name>
    <dbReference type="NCBI Taxonomy" id="56"/>
    <lineage>
        <taxon>Bacteria</taxon>
        <taxon>Pseudomonadati</taxon>
        <taxon>Myxococcota</taxon>
        <taxon>Polyangia</taxon>
        <taxon>Polyangiales</taxon>
        <taxon>Polyangiaceae</taxon>
        <taxon>Sorangium</taxon>
    </lineage>
</organism>
<name>A0A150THU6_SORCE</name>
<accession>A0A150THU6</accession>